<protein>
    <submittedName>
        <fullName evidence="1">Uncharacterized protein</fullName>
    </submittedName>
</protein>
<dbReference type="EMBL" id="BAABUK010000012">
    <property type="protein sequence ID" value="GAA5812053.1"/>
    <property type="molecule type" value="Genomic_DNA"/>
</dbReference>
<name>A0ABP9YYY0_9FUNG</name>
<gene>
    <name evidence="1" type="ORF">MFLAVUS_005502</name>
</gene>
<accession>A0ABP9YYY0</accession>
<proteinExistence type="predicted"/>
<sequence length="130" mass="14863">MPNLRFGISSLQILRKQTLLDPKTPNKSQPLQMVSNMKVITKYNDDVIMEDSTMKDDVKVAEDDFGTDSEVKFDSDSGSEYSELGSYTFTFSAKPFFSFKKEFDTPALLFFKSGQDNYSLIPYNVKHSRN</sequence>
<dbReference type="Proteomes" id="UP001473302">
    <property type="component" value="Unassembled WGS sequence"/>
</dbReference>
<evidence type="ECO:0000313" key="1">
    <source>
        <dbReference type="EMBL" id="GAA5812053.1"/>
    </source>
</evidence>
<evidence type="ECO:0000313" key="2">
    <source>
        <dbReference type="Proteomes" id="UP001473302"/>
    </source>
</evidence>
<organism evidence="1 2">
    <name type="scientific">Mucor flavus</name>
    <dbReference type="NCBI Taxonomy" id="439312"/>
    <lineage>
        <taxon>Eukaryota</taxon>
        <taxon>Fungi</taxon>
        <taxon>Fungi incertae sedis</taxon>
        <taxon>Mucoromycota</taxon>
        <taxon>Mucoromycotina</taxon>
        <taxon>Mucoromycetes</taxon>
        <taxon>Mucorales</taxon>
        <taxon>Mucorineae</taxon>
        <taxon>Mucoraceae</taxon>
        <taxon>Mucor</taxon>
    </lineage>
</organism>
<comment type="caution">
    <text evidence="1">The sequence shown here is derived from an EMBL/GenBank/DDBJ whole genome shotgun (WGS) entry which is preliminary data.</text>
</comment>
<keyword evidence="2" id="KW-1185">Reference proteome</keyword>
<reference evidence="1 2" key="1">
    <citation type="submission" date="2024-04" db="EMBL/GenBank/DDBJ databases">
        <title>genome sequences of Mucor flavus KT1a and Helicostylum pulchrum KT1b strains isolated from the surface of a dry-aged beef.</title>
        <authorList>
            <person name="Toyotome T."/>
            <person name="Hosono M."/>
            <person name="Torimaru M."/>
            <person name="Fukuda K."/>
            <person name="Mikami N."/>
        </authorList>
    </citation>
    <scope>NUCLEOTIDE SEQUENCE [LARGE SCALE GENOMIC DNA]</scope>
    <source>
        <strain evidence="1 2">KT1a</strain>
    </source>
</reference>